<accession>A0A2K1KHG8</accession>
<keyword evidence="3" id="KW-1185">Reference proteome</keyword>
<proteinExistence type="predicted"/>
<evidence type="ECO:0000313" key="2">
    <source>
        <dbReference type="EnsemblPlants" id="PAC:32976562.CDS.1"/>
    </source>
</evidence>
<dbReference type="EMBL" id="ABEU02000006">
    <property type="protein sequence ID" value="PNR53218.1"/>
    <property type="molecule type" value="Genomic_DNA"/>
</dbReference>
<reference evidence="1 3" key="1">
    <citation type="journal article" date="2008" name="Science">
        <title>The Physcomitrella genome reveals evolutionary insights into the conquest of land by plants.</title>
        <authorList>
            <person name="Rensing S."/>
            <person name="Lang D."/>
            <person name="Zimmer A."/>
            <person name="Terry A."/>
            <person name="Salamov A."/>
            <person name="Shapiro H."/>
            <person name="Nishiyama T."/>
            <person name="Perroud P.-F."/>
            <person name="Lindquist E."/>
            <person name="Kamisugi Y."/>
            <person name="Tanahashi T."/>
            <person name="Sakakibara K."/>
            <person name="Fujita T."/>
            <person name="Oishi K."/>
            <person name="Shin-I T."/>
            <person name="Kuroki Y."/>
            <person name="Toyoda A."/>
            <person name="Suzuki Y."/>
            <person name="Hashimoto A."/>
            <person name="Yamaguchi K."/>
            <person name="Sugano A."/>
            <person name="Kohara Y."/>
            <person name="Fujiyama A."/>
            <person name="Anterola A."/>
            <person name="Aoki S."/>
            <person name="Ashton N."/>
            <person name="Barbazuk W.B."/>
            <person name="Barker E."/>
            <person name="Bennetzen J."/>
            <person name="Bezanilla M."/>
            <person name="Blankenship R."/>
            <person name="Cho S.H."/>
            <person name="Dutcher S."/>
            <person name="Estelle M."/>
            <person name="Fawcett J.A."/>
            <person name="Gundlach H."/>
            <person name="Hanada K."/>
            <person name="Heyl A."/>
            <person name="Hicks K.A."/>
            <person name="Hugh J."/>
            <person name="Lohr M."/>
            <person name="Mayer K."/>
            <person name="Melkozernov A."/>
            <person name="Murata T."/>
            <person name="Nelson D."/>
            <person name="Pils B."/>
            <person name="Prigge M."/>
            <person name="Reiss B."/>
            <person name="Renner T."/>
            <person name="Rombauts S."/>
            <person name="Rushton P."/>
            <person name="Sanderfoot A."/>
            <person name="Schween G."/>
            <person name="Shiu S.-H."/>
            <person name="Stueber K."/>
            <person name="Theodoulou F.L."/>
            <person name="Tu H."/>
            <person name="Van de Peer Y."/>
            <person name="Verrier P.J."/>
            <person name="Waters E."/>
            <person name="Wood A."/>
            <person name="Yang L."/>
            <person name="Cove D."/>
            <person name="Cuming A."/>
            <person name="Hasebe M."/>
            <person name="Lucas S."/>
            <person name="Mishler D.B."/>
            <person name="Reski R."/>
            <person name="Grigoriev I."/>
            <person name="Quatrano R.S."/>
            <person name="Boore J.L."/>
        </authorList>
    </citation>
    <scope>NUCLEOTIDE SEQUENCE [LARGE SCALE GENOMIC DNA]</scope>
    <source>
        <strain evidence="2 3">cv. Gransden 2004</strain>
    </source>
</reference>
<dbReference type="EnsemblPlants" id="Pp3c6_28600V3.2">
    <property type="protein sequence ID" value="PAC:32976563.CDS.1"/>
    <property type="gene ID" value="Pp3c6_28600"/>
</dbReference>
<evidence type="ECO:0000313" key="3">
    <source>
        <dbReference type="Proteomes" id="UP000006727"/>
    </source>
</evidence>
<dbReference type="EnsemblPlants" id="Pp3c6_28600V3.1">
    <property type="protein sequence ID" value="PAC:32976562.CDS.1"/>
    <property type="gene ID" value="Pp3c6_28600"/>
</dbReference>
<reference evidence="2" key="3">
    <citation type="submission" date="2020-12" db="UniProtKB">
        <authorList>
            <consortium name="EnsemblPlants"/>
        </authorList>
    </citation>
    <scope>IDENTIFICATION</scope>
</reference>
<evidence type="ECO:0000313" key="1">
    <source>
        <dbReference type="EMBL" id="PNR53218.1"/>
    </source>
</evidence>
<dbReference type="Gramene" id="Pp3c6_28600V3.1">
    <property type="protein sequence ID" value="PAC:32976562.CDS.1"/>
    <property type="gene ID" value="Pp3c6_28600"/>
</dbReference>
<organism evidence="1">
    <name type="scientific">Physcomitrium patens</name>
    <name type="common">Spreading-leaved earth moss</name>
    <name type="synonym">Physcomitrella patens</name>
    <dbReference type="NCBI Taxonomy" id="3218"/>
    <lineage>
        <taxon>Eukaryota</taxon>
        <taxon>Viridiplantae</taxon>
        <taxon>Streptophyta</taxon>
        <taxon>Embryophyta</taxon>
        <taxon>Bryophyta</taxon>
        <taxon>Bryophytina</taxon>
        <taxon>Bryopsida</taxon>
        <taxon>Funariidae</taxon>
        <taxon>Funariales</taxon>
        <taxon>Funariaceae</taxon>
        <taxon>Physcomitrium</taxon>
    </lineage>
</organism>
<gene>
    <name evidence="1" type="ORF">PHYPA_009594</name>
</gene>
<name>A0A2K1KHG8_PHYPA</name>
<reference evidence="1 3" key="2">
    <citation type="journal article" date="2018" name="Plant J.">
        <title>The Physcomitrella patens chromosome-scale assembly reveals moss genome structure and evolution.</title>
        <authorList>
            <person name="Lang D."/>
            <person name="Ullrich K.K."/>
            <person name="Murat F."/>
            <person name="Fuchs J."/>
            <person name="Jenkins J."/>
            <person name="Haas F.B."/>
            <person name="Piednoel M."/>
            <person name="Gundlach H."/>
            <person name="Van Bel M."/>
            <person name="Meyberg R."/>
            <person name="Vives C."/>
            <person name="Morata J."/>
            <person name="Symeonidi A."/>
            <person name="Hiss M."/>
            <person name="Muchero W."/>
            <person name="Kamisugi Y."/>
            <person name="Saleh O."/>
            <person name="Blanc G."/>
            <person name="Decker E.L."/>
            <person name="van Gessel N."/>
            <person name="Grimwood J."/>
            <person name="Hayes R.D."/>
            <person name="Graham S.W."/>
            <person name="Gunter L.E."/>
            <person name="McDaniel S.F."/>
            <person name="Hoernstein S.N.W."/>
            <person name="Larsson A."/>
            <person name="Li F.W."/>
            <person name="Perroud P.F."/>
            <person name="Phillips J."/>
            <person name="Ranjan P."/>
            <person name="Rokshar D.S."/>
            <person name="Rothfels C.J."/>
            <person name="Schneider L."/>
            <person name="Shu S."/>
            <person name="Stevenson D.W."/>
            <person name="Thummler F."/>
            <person name="Tillich M."/>
            <person name="Villarreal Aguilar J.C."/>
            <person name="Widiez T."/>
            <person name="Wong G.K."/>
            <person name="Wymore A."/>
            <person name="Zhang Y."/>
            <person name="Zimmer A.D."/>
            <person name="Quatrano R.S."/>
            <person name="Mayer K.F.X."/>
            <person name="Goodstein D."/>
            <person name="Casacuberta J.M."/>
            <person name="Vandepoele K."/>
            <person name="Reski R."/>
            <person name="Cuming A.C."/>
            <person name="Tuskan G.A."/>
            <person name="Maumus F."/>
            <person name="Salse J."/>
            <person name="Schmutz J."/>
            <person name="Rensing S.A."/>
        </authorList>
    </citation>
    <scope>NUCLEOTIDE SEQUENCE [LARGE SCALE GENOMIC DNA]</scope>
    <source>
        <strain evidence="2 3">cv. Gransden 2004</strain>
    </source>
</reference>
<sequence length="54" mass="5898">MVTWRTVVLREKLSTEASLGGIGSKFRVKGRLGSSVNFYRLPCGLLAPKLEGAF</sequence>
<dbReference type="AlphaFoldDB" id="A0A2K1KHG8"/>
<protein>
    <submittedName>
        <fullName evidence="1 2">Uncharacterized protein</fullName>
    </submittedName>
</protein>
<dbReference type="Gramene" id="Pp3c6_28600V3.2">
    <property type="protein sequence ID" value="PAC:32976563.CDS.1"/>
    <property type="gene ID" value="Pp3c6_28600"/>
</dbReference>
<dbReference type="Proteomes" id="UP000006727">
    <property type="component" value="Chromosome 6"/>
</dbReference>
<dbReference type="InParanoid" id="A0A2K1KHG8"/>